<dbReference type="STRING" id="1965070.A0A3S4QCS7"/>
<dbReference type="InterPro" id="IPR041577">
    <property type="entry name" value="RT_RNaseH_2"/>
</dbReference>
<feature type="non-terminal residue" evidence="2">
    <location>
        <position position="58"/>
    </location>
</feature>
<keyword evidence="3" id="KW-1185">Reference proteome</keyword>
<dbReference type="EMBL" id="NCKU01008733">
    <property type="protein sequence ID" value="RWS01718.1"/>
    <property type="molecule type" value="Genomic_DNA"/>
</dbReference>
<evidence type="ECO:0000313" key="2">
    <source>
        <dbReference type="EMBL" id="RWS01718.1"/>
    </source>
</evidence>
<protein>
    <submittedName>
        <fullName evidence="2">Retrotransposable element Tf2 protein type 1-like protein</fullName>
    </submittedName>
</protein>
<dbReference type="Pfam" id="PF17919">
    <property type="entry name" value="RT_RNaseH_2"/>
    <property type="match status" value="1"/>
</dbReference>
<comment type="caution">
    <text evidence="2">The sequence shown here is derived from an EMBL/GenBank/DDBJ whole genome shotgun (WGS) entry which is preliminary data.</text>
</comment>
<sequence>KQELEKATLLAHPIPGAQLSVWVDASDSAIGGALMQLNNDDWQPISFLSMKLKDNQKK</sequence>
<dbReference type="Proteomes" id="UP000285301">
    <property type="component" value="Unassembled WGS sequence"/>
</dbReference>
<reference evidence="2 3" key="1">
    <citation type="journal article" date="2018" name="Gigascience">
        <title>Genomes of trombidid mites reveal novel predicted allergens and laterally-transferred genes associated with secondary metabolism.</title>
        <authorList>
            <person name="Dong X."/>
            <person name="Chaisiri K."/>
            <person name="Xia D."/>
            <person name="Armstrong S.D."/>
            <person name="Fang Y."/>
            <person name="Donnelly M.J."/>
            <person name="Kadowaki T."/>
            <person name="McGarry J.W."/>
            <person name="Darby A.C."/>
            <person name="Makepeace B.L."/>
        </authorList>
    </citation>
    <scope>NUCLEOTIDE SEQUENCE [LARGE SCALE GENOMIC DNA]</scope>
    <source>
        <strain evidence="2">UoL-WK</strain>
    </source>
</reference>
<feature type="domain" description="Reverse transcriptase/retrotransposon-derived protein RNase H-like" evidence="1">
    <location>
        <begin position="1"/>
        <end position="57"/>
    </location>
</feature>
<dbReference type="GO" id="GO:0071897">
    <property type="term" value="P:DNA biosynthetic process"/>
    <property type="evidence" value="ECO:0007669"/>
    <property type="project" value="UniProtKB-ARBA"/>
</dbReference>
<organism evidence="2 3">
    <name type="scientific">Dinothrombium tinctorium</name>
    <dbReference type="NCBI Taxonomy" id="1965070"/>
    <lineage>
        <taxon>Eukaryota</taxon>
        <taxon>Metazoa</taxon>
        <taxon>Ecdysozoa</taxon>
        <taxon>Arthropoda</taxon>
        <taxon>Chelicerata</taxon>
        <taxon>Arachnida</taxon>
        <taxon>Acari</taxon>
        <taxon>Acariformes</taxon>
        <taxon>Trombidiformes</taxon>
        <taxon>Prostigmata</taxon>
        <taxon>Anystina</taxon>
        <taxon>Parasitengona</taxon>
        <taxon>Trombidioidea</taxon>
        <taxon>Trombidiidae</taxon>
        <taxon>Dinothrombium</taxon>
    </lineage>
</organism>
<gene>
    <name evidence="2" type="ORF">B4U79_19156</name>
</gene>
<name>A0A3S4QCS7_9ACAR</name>
<evidence type="ECO:0000313" key="3">
    <source>
        <dbReference type="Proteomes" id="UP000285301"/>
    </source>
</evidence>
<feature type="non-terminal residue" evidence="2">
    <location>
        <position position="1"/>
    </location>
</feature>
<dbReference type="SUPFAM" id="SSF56672">
    <property type="entry name" value="DNA/RNA polymerases"/>
    <property type="match status" value="1"/>
</dbReference>
<dbReference type="OrthoDB" id="6425673at2759"/>
<evidence type="ECO:0000259" key="1">
    <source>
        <dbReference type="Pfam" id="PF17919"/>
    </source>
</evidence>
<accession>A0A3S4QCS7</accession>
<dbReference type="AlphaFoldDB" id="A0A3S4QCS7"/>
<dbReference type="InterPro" id="IPR043502">
    <property type="entry name" value="DNA/RNA_pol_sf"/>
</dbReference>
<proteinExistence type="predicted"/>